<keyword evidence="10" id="KW-1006">Bacterial flagellum protein export</keyword>
<dbReference type="GO" id="GO:0044781">
    <property type="term" value="P:bacterial-type flagellum organization"/>
    <property type="evidence" value="ECO:0007669"/>
    <property type="project" value="UniProtKB-KW"/>
</dbReference>
<dbReference type="KEGG" id="gur:Gura_4209"/>
<dbReference type="Pfam" id="PF02050">
    <property type="entry name" value="FliJ"/>
    <property type="match status" value="1"/>
</dbReference>
<keyword evidence="9" id="KW-0472">Membrane</keyword>
<accession>A5G984</accession>
<dbReference type="EMBL" id="CP000698">
    <property type="protein sequence ID" value="ABQ28352.1"/>
    <property type="molecule type" value="Genomic_DNA"/>
</dbReference>
<keyword evidence="5" id="KW-1003">Cell membrane</keyword>
<evidence type="ECO:0000313" key="12">
    <source>
        <dbReference type="Proteomes" id="UP000006695"/>
    </source>
</evidence>
<dbReference type="Gene3D" id="1.10.287.1700">
    <property type="match status" value="1"/>
</dbReference>
<dbReference type="GO" id="GO:0071973">
    <property type="term" value="P:bacterial-type flagellum-dependent cell motility"/>
    <property type="evidence" value="ECO:0007669"/>
    <property type="project" value="InterPro"/>
</dbReference>
<protein>
    <recommendedName>
        <fullName evidence="3">Flagellar FliJ protein</fullName>
    </recommendedName>
</protein>
<dbReference type="RefSeq" id="WP_011940983.1">
    <property type="nucleotide sequence ID" value="NC_009483.1"/>
</dbReference>
<keyword evidence="11" id="KW-0969">Cilium</keyword>
<evidence type="ECO:0000256" key="1">
    <source>
        <dbReference type="ARBA" id="ARBA00004413"/>
    </source>
</evidence>
<dbReference type="GO" id="GO:0015031">
    <property type="term" value="P:protein transport"/>
    <property type="evidence" value="ECO:0007669"/>
    <property type="project" value="UniProtKB-KW"/>
</dbReference>
<name>A5G984_GEOUR</name>
<keyword evidence="6" id="KW-0145">Chemotaxis</keyword>
<gene>
    <name evidence="11" type="ordered locus">Gura_4209</name>
</gene>
<evidence type="ECO:0000256" key="4">
    <source>
        <dbReference type="ARBA" id="ARBA00022448"/>
    </source>
</evidence>
<keyword evidence="8" id="KW-0653">Protein transport</keyword>
<dbReference type="GO" id="GO:0006935">
    <property type="term" value="P:chemotaxis"/>
    <property type="evidence" value="ECO:0007669"/>
    <property type="project" value="UniProtKB-KW"/>
</dbReference>
<dbReference type="HOGENOM" id="CLU_139638_2_0_7"/>
<evidence type="ECO:0000313" key="11">
    <source>
        <dbReference type="EMBL" id="ABQ28352.1"/>
    </source>
</evidence>
<evidence type="ECO:0000256" key="6">
    <source>
        <dbReference type="ARBA" id="ARBA00022500"/>
    </source>
</evidence>
<evidence type="ECO:0000256" key="10">
    <source>
        <dbReference type="ARBA" id="ARBA00023225"/>
    </source>
</evidence>
<keyword evidence="11" id="KW-0282">Flagellum</keyword>
<dbReference type="InterPro" id="IPR053716">
    <property type="entry name" value="Flag_assembly_chemotaxis_eff"/>
</dbReference>
<evidence type="ECO:0000256" key="3">
    <source>
        <dbReference type="ARBA" id="ARBA00020392"/>
    </source>
</evidence>
<comment type="subcellular location">
    <subcellularLocation>
        <location evidence="1">Cell membrane</location>
        <topology evidence="1">Peripheral membrane protein</topology>
        <orientation evidence="1">Cytoplasmic side</orientation>
    </subcellularLocation>
</comment>
<dbReference type="OrthoDB" id="5396894at2"/>
<evidence type="ECO:0000256" key="2">
    <source>
        <dbReference type="ARBA" id="ARBA00010004"/>
    </source>
</evidence>
<proteinExistence type="inferred from homology"/>
<organism evidence="11 12">
    <name type="scientific">Geotalea uraniireducens (strain Rf4)</name>
    <name type="common">Geobacter uraniireducens</name>
    <dbReference type="NCBI Taxonomy" id="351605"/>
    <lineage>
        <taxon>Bacteria</taxon>
        <taxon>Pseudomonadati</taxon>
        <taxon>Thermodesulfobacteriota</taxon>
        <taxon>Desulfuromonadia</taxon>
        <taxon>Geobacterales</taxon>
        <taxon>Geobacteraceae</taxon>
        <taxon>Geotalea</taxon>
    </lineage>
</organism>
<dbReference type="Proteomes" id="UP000006695">
    <property type="component" value="Chromosome"/>
</dbReference>
<dbReference type="GO" id="GO:0005886">
    <property type="term" value="C:plasma membrane"/>
    <property type="evidence" value="ECO:0007669"/>
    <property type="project" value="UniProtKB-SubCell"/>
</dbReference>
<keyword evidence="4" id="KW-0813">Transport</keyword>
<keyword evidence="12" id="KW-1185">Reference proteome</keyword>
<evidence type="ECO:0000256" key="5">
    <source>
        <dbReference type="ARBA" id="ARBA00022475"/>
    </source>
</evidence>
<evidence type="ECO:0000256" key="8">
    <source>
        <dbReference type="ARBA" id="ARBA00022927"/>
    </source>
</evidence>
<dbReference type="InterPro" id="IPR012823">
    <property type="entry name" value="Flagell_FliJ"/>
</dbReference>
<evidence type="ECO:0000256" key="7">
    <source>
        <dbReference type="ARBA" id="ARBA00022795"/>
    </source>
</evidence>
<keyword evidence="11" id="KW-0966">Cell projection</keyword>
<dbReference type="AlphaFoldDB" id="A5G984"/>
<dbReference type="NCBIfam" id="TIGR02473">
    <property type="entry name" value="flagell_FliJ"/>
    <property type="match status" value="1"/>
</dbReference>
<sequence>MAKKGFELDQVLNFRMEVEKMRKIDFATAKQEFEGANEQLMKEEEAMSHLIHEFADKQKDGISAAELLLYADFSRKKTVDIREHRQAVISLERKMTEKRETLLDAAKDKKVLEAFKDRKIRAYNQGIAEKERHFLDEISIQKTGHGKR</sequence>
<comment type="similarity">
    <text evidence="2">Belongs to the FliJ family.</text>
</comment>
<dbReference type="GO" id="GO:0009288">
    <property type="term" value="C:bacterial-type flagellum"/>
    <property type="evidence" value="ECO:0007669"/>
    <property type="project" value="InterPro"/>
</dbReference>
<evidence type="ECO:0000256" key="9">
    <source>
        <dbReference type="ARBA" id="ARBA00023136"/>
    </source>
</evidence>
<keyword evidence="7" id="KW-1005">Bacterial flagellum biogenesis</keyword>
<reference evidence="11 12" key="1">
    <citation type="submission" date="2007-05" db="EMBL/GenBank/DDBJ databases">
        <title>Complete sequence of Geobacter uraniireducens Rf4.</title>
        <authorList>
            <consortium name="US DOE Joint Genome Institute"/>
            <person name="Copeland A."/>
            <person name="Lucas S."/>
            <person name="Lapidus A."/>
            <person name="Barry K."/>
            <person name="Detter J.C."/>
            <person name="Glavina del Rio T."/>
            <person name="Hammon N."/>
            <person name="Israni S."/>
            <person name="Dalin E."/>
            <person name="Tice H."/>
            <person name="Pitluck S."/>
            <person name="Chertkov O."/>
            <person name="Brettin T."/>
            <person name="Bruce D."/>
            <person name="Han C."/>
            <person name="Schmutz J."/>
            <person name="Larimer F."/>
            <person name="Land M."/>
            <person name="Hauser L."/>
            <person name="Kyrpides N."/>
            <person name="Mikhailova N."/>
            <person name="Shelobolina E."/>
            <person name="Aklujkar M."/>
            <person name="Lovley D."/>
            <person name="Richardson P."/>
        </authorList>
    </citation>
    <scope>NUCLEOTIDE SEQUENCE [LARGE SCALE GENOMIC DNA]</scope>
    <source>
        <strain evidence="11 12">Rf4</strain>
    </source>
</reference>
<dbReference type="STRING" id="351605.Gura_4209"/>